<reference evidence="3" key="1">
    <citation type="submission" date="2020-03" db="EMBL/GenBank/DDBJ databases">
        <title>FDA dAtabase for Regulatory Grade micrObial Sequences (FDA-ARGOS): Supporting development and validation of Infectious Disease Dx tests.</title>
        <authorList>
            <person name="Campos J."/>
            <person name="Goldberg B."/>
            <person name="Tallon L."/>
            <person name="Sadzewicz L."/>
            <person name="Vavikolanu K."/>
            <person name="Mehta A."/>
            <person name="Aluvathingal J."/>
            <person name="Nadendla S."/>
            <person name="Nandy P."/>
            <person name="Geyer C."/>
            <person name="Yan Y."/>
            <person name="Sichtig H."/>
        </authorList>
    </citation>
    <scope>NUCLEOTIDE SEQUENCE [LARGE SCALE GENOMIC DNA]</scope>
    <source>
        <strain evidence="3">FDAARGOS_652</strain>
    </source>
</reference>
<organism evidence="3 4">
    <name type="scientific">Candida parapsilosis</name>
    <name type="common">Yeast</name>
    <dbReference type="NCBI Taxonomy" id="5480"/>
    <lineage>
        <taxon>Eukaryota</taxon>
        <taxon>Fungi</taxon>
        <taxon>Dikarya</taxon>
        <taxon>Ascomycota</taxon>
        <taxon>Saccharomycotina</taxon>
        <taxon>Pichiomycetes</taxon>
        <taxon>Debaryomycetaceae</taxon>
        <taxon>Candida/Lodderomyces clade</taxon>
        <taxon>Candida</taxon>
    </lineage>
</organism>
<dbReference type="PANTHER" id="PTHR45348:SF2">
    <property type="entry name" value="ZINC-TYPE ALCOHOL DEHYDROGENASE-LIKE PROTEIN C2E1P3.01"/>
    <property type="match status" value="1"/>
</dbReference>
<evidence type="ECO:0000259" key="2">
    <source>
        <dbReference type="SMART" id="SM00829"/>
    </source>
</evidence>
<dbReference type="Pfam" id="PF00107">
    <property type="entry name" value="ADH_zinc_N"/>
    <property type="match status" value="1"/>
</dbReference>
<protein>
    <submittedName>
        <fullName evidence="3">Zinc-binding dehydrogenase family protein</fullName>
    </submittedName>
</protein>
<dbReference type="InterPro" id="IPR011032">
    <property type="entry name" value="GroES-like_sf"/>
</dbReference>
<dbReference type="SUPFAM" id="SSF51735">
    <property type="entry name" value="NAD(P)-binding Rossmann-fold domains"/>
    <property type="match status" value="1"/>
</dbReference>
<feature type="domain" description="Enoyl reductase (ER)" evidence="2">
    <location>
        <begin position="80"/>
        <end position="433"/>
    </location>
</feature>
<name>A0A8X7TAE0_CANPA</name>
<sequence length="437" mass="48516">MSSTKVQEVSRKRLGSPLYEPTKPPATKRSRKVLVSKEEIDEADPLPSSKKHKLENSLELKEISTVETISQISFNQRHQSILSITHFKQPLQIQSDYPIPEISPYEILVQNRAIGLNPIDWKGKKYGFGIYHFPWINGRESSGEVVKLGNKVNSKTSHHLAIGDKVIVSSTSYRDNRTSTFQQYTAIDSRLVWKLPPQYTYEDGATIGVGLVTAGILFYNSFGFELSPMPKVHSGTLLIWGGSTIVGIYAAQLAKLHGLTVIAIAGNKHAHYLTSLGVDYIIDRFASDDEILAQVEKLSPNGIDYGIDCVSKETAIKVLNMLDSNSYKLKSSLKKGANEDGQTVDSSPQFAGVVGVPKEERIPKSVHLKPVIIKRFHEDVEFGANFIAITSLFLRNSQIKPARYKQYNGGLEIIEDALNDLEKIGANGEKYVVSLKN</sequence>
<dbReference type="InterPro" id="IPR013149">
    <property type="entry name" value="ADH-like_C"/>
</dbReference>
<dbReference type="EMBL" id="JABWAB010000005">
    <property type="protein sequence ID" value="KAF6051001.1"/>
    <property type="molecule type" value="Genomic_DNA"/>
</dbReference>
<evidence type="ECO:0000313" key="3">
    <source>
        <dbReference type="EMBL" id="KAF6051001.1"/>
    </source>
</evidence>
<accession>A0A8X7TAE0</accession>
<dbReference type="SMART" id="SM00829">
    <property type="entry name" value="PKS_ER"/>
    <property type="match status" value="1"/>
</dbReference>
<feature type="region of interest" description="Disordered" evidence="1">
    <location>
        <begin position="1"/>
        <end position="53"/>
    </location>
</feature>
<evidence type="ECO:0000313" key="4">
    <source>
        <dbReference type="Proteomes" id="UP000590412"/>
    </source>
</evidence>
<dbReference type="PANTHER" id="PTHR45348">
    <property type="entry name" value="HYPOTHETICAL OXIDOREDUCTASE (EUROFUNG)"/>
    <property type="match status" value="1"/>
</dbReference>
<dbReference type="Pfam" id="PF08240">
    <property type="entry name" value="ADH_N"/>
    <property type="match status" value="1"/>
</dbReference>
<comment type="caution">
    <text evidence="3">The sequence shown here is derived from an EMBL/GenBank/DDBJ whole genome shotgun (WGS) entry which is preliminary data.</text>
</comment>
<dbReference type="Gene3D" id="3.40.50.720">
    <property type="entry name" value="NAD(P)-binding Rossmann-like Domain"/>
    <property type="match status" value="1"/>
</dbReference>
<dbReference type="Proteomes" id="UP000590412">
    <property type="component" value="Unassembled WGS sequence"/>
</dbReference>
<dbReference type="AlphaFoldDB" id="A0A8X7TAE0"/>
<dbReference type="InterPro" id="IPR020843">
    <property type="entry name" value="ER"/>
</dbReference>
<dbReference type="SUPFAM" id="SSF50129">
    <property type="entry name" value="GroES-like"/>
    <property type="match status" value="1"/>
</dbReference>
<dbReference type="InterPro" id="IPR036291">
    <property type="entry name" value="NAD(P)-bd_dom_sf"/>
</dbReference>
<dbReference type="Gene3D" id="3.90.180.10">
    <property type="entry name" value="Medium-chain alcohol dehydrogenases, catalytic domain"/>
    <property type="match status" value="1"/>
</dbReference>
<proteinExistence type="predicted"/>
<dbReference type="InterPro" id="IPR013154">
    <property type="entry name" value="ADH-like_N"/>
</dbReference>
<dbReference type="InterPro" id="IPR047122">
    <property type="entry name" value="Trans-enoyl_RdTase-like"/>
</dbReference>
<evidence type="ECO:0000256" key="1">
    <source>
        <dbReference type="SAM" id="MobiDB-lite"/>
    </source>
</evidence>
<dbReference type="GO" id="GO:0016651">
    <property type="term" value="F:oxidoreductase activity, acting on NAD(P)H"/>
    <property type="evidence" value="ECO:0007669"/>
    <property type="project" value="InterPro"/>
</dbReference>
<dbReference type="CDD" id="cd08249">
    <property type="entry name" value="enoyl_reductase_like"/>
    <property type="match status" value="1"/>
</dbReference>
<gene>
    <name evidence="3" type="ORF">FOB60_003669</name>
</gene>